<dbReference type="WBParaSite" id="HCON_00030670-00001">
    <property type="protein sequence ID" value="HCON_00030670-00001"/>
    <property type="gene ID" value="HCON_00030670"/>
</dbReference>
<evidence type="ECO:0000313" key="2">
    <source>
        <dbReference type="Proteomes" id="UP000025227"/>
    </source>
</evidence>
<dbReference type="Pfam" id="PF17618">
    <property type="entry name" value="SL4P"/>
    <property type="match status" value="1"/>
</dbReference>
<name>A0A7I4XZZ5_HAECO</name>
<dbReference type="AlphaFoldDB" id="A0A7I4XZZ5"/>
<organism evidence="2 3">
    <name type="scientific">Haemonchus contortus</name>
    <name type="common">Barber pole worm</name>
    <dbReference type="NCBI Taxonomy" id="6289"/>
    <lineage>
        <taxon>Eukaryota</taxon>
        <taxon>Metazoa</taxon>
        <taxon>Ecdysozoa</taxon>
        <taxon>Nematoda</taxon>
        <taxon>Chromadorea</taxon>
        <taxon>Rhabditida</taxon>
        <taxon>Rhabditina</taxon>
        <taxon>Rhabditomorpha</taxon>
        <taxon>Strongyloidea</taxon>
        <taxon>Trichostrongylidae</taxon>
        <taxon>Haemonchus</taxon>
    </lineage>
</organism>
<feature type="region of interest" description="Disordered" evidence="1">
    <location>
        <begin position="134"/>
        <end position="160"/>
    </location>
</feature>
<keyword evidence="2" id="KW-1185">Reference proteome</keyword>
<accession>A0A7I4XZZ5</accession>
<protein>
    <submittedName>
        <fullName evidence="3">Glutaredoxin domain-containing protein</fullName>
    </submittedName>
</protein>
<dbReference type="InterPro" id="IPR035127">
    <property type="entry name" value="SL4P"/>
</dbReference>
<evidence type="ECO:0000256" key="1">
    <source>
        <dbReference type="SAM" id="MobiDB-lite"/>
    </source>
</evidence>
<evidence type="ECO:0000313" key="3">
    <source>
        <dbReference type="WBParaSite" id="HCON_00030670-00001"/>
    </source>
</evidence>
<dbReference type="Proteomes" id="UP000025227">
    <property type="component" value="Unplaced"/>
</dbReference>
<proteinExistence type="predicted"/>
<feature type="compositionally biased region" description="Low complexity" evidence="1">
    <location>
        <begin position="140"/>
        <end position="160"/>
    </location>
</feature>
<reference evidence="3" key="1">
    <citation type="submission" date="2020-12" db="UniProtKB">
        <authorList>
            <consortium name="WormBaseParasite"/>
        </authorList>
    </citation>
    <scope>IDENTIFICATION</scope>
    <source>
        <strain evidence="3">MHco3</strain>
    </source>
</reference>
<dbReference type="OrthoDB" id="5847328at2759"/>
<sequence>MTGLSTADTTKTPEESNVVQSVEADNAAMLSSPKKEKILSVTVHLKNPTVFTLGYRSHDELYRRFQEKLNALGIPPDQIYLEDTMTGERLRIDRSMAEAWFFSWENSVDLYSPIYPVNELALFPLPRCRHHNHGSRHRSMSSSSSGSCHTYGSHCAPNGL</sequence>